<dbReference type="EMBL" id="JAYKXP010000067">
    <property type="protein sequence ID" value="KAK7032167.1"/>
    <property type="molecule type" value="Genomic_DNA"/>
</dbReference>
<protein>
    <recommendedName>
        <fullName evidence="1">FAS1 domain-containing protein</fullName>
    </recommendedName>
</protein>
<evidence type="ECO:0000313" key="2">
    <source>
        <dbReference type="EMBL" id="KAK7032167.1"/>
    </source>
</evidence>
<keyword evidence="3" id="KW-1185">Reference proteome</keyword>
<evidence type="ECO:0000259" key="1">
    <source>
        <dbReference type="PROSITE" id="PS50213"/>
    </source>
</evidence>
<organism evidence="2 3">
    <name type="scientific">Paramarasmius palmivorus</name>
    <dbReference type="NCBI Taxonomy" id="297713"/>
    <lineage>
        <taxon>Eukaryota</taxon>
        <taxon>Fungi</taxon>
        <taxon>Dikarya</taxon>
        <taxon>Basidiomycota</taxon>
        <taxon>Agaricomycotina</taxon>
        <taxon>Agaricomycetes</taxon>
        <taxon>Agaricomycetidae</taxon>
        <taxon>Agaricales</taxon>
        <taxon>Marasmiineae</taxon>
        <taxon>Marasmiaceae</taxon>
        <taxon>Paramarasmius</taxon>
    </lineage>
</organism>
<reference evidence="2 3" key="1">
    <citation type="submission" date="2024-01" db="EMBL/GenBank/DDBJ databases">
        <title>A draft genome for a cacao thread blight-causing isolate of Paramarasmius palmivorus.</title>
        <authorList>
            <person name="Baruah I.K."/>
            <person name="Bukari Y."/>
            <person name="Amoako-Attah I."/>
            <person name="Meinhardt L.W."/>
            <person name="Bailey B.A."/>
            <person name="Cohen S.P."/>
        </authorList>
    </citation>
    <scope>NUCLEOTIDE SEQUENCE [LARGE SCALE GENOMIC DNA]</scope>
    <source>
        <strain evidence="2 3">GH-12</strain>
    </source>
</reference>
<accession>A0AAW0BZ69</accession>
<gene>
    <name evidence="2" type="ORF">VNI00_013341</name>
</gene>
<dbReference type="Gene3D" id="2.30.180.10">
    <property type="entry name" value="FAS1 domain"/>
    <property type="match status" value="1"/>
</dbReference>
<dbReference type="SUPFAM" id="SSF82153">
    <property type="entry name" value="FAS1 domain"/>
    <property type="match status" value="1"/>
</dbReference>
<feature type="domain" description="FAS1" evidence="1">
    <location>
        <begin position="174"/>
        <end position="258"/>
    </location>
</feature>
<dbReference type="InterPro" id="IPR036378">
    <property type="entry name" value="FAS1_dom_sf"/>
</dbReference>
<evidence type="ECO:0000313" key="3">
    <source>
        <dbReference type="Proteomes" id="UP001383192"/>
    </source>
</evidence>
<dbReference type="Proteomes" id="UP001383192">
    <property type="component" value="Unassembled WGS sequence"/>
</dbReference>
<comment type="caution">
    <text evidence="2">The sequence shown here is derived from an EMBL/GenBank/DDBJ whole genome shotgun (WGS) entry which is preliminary data.</text>
</comment>
<proteinExistence type="predicted"/>
<dbReference type="InterPro" id="IPR000782">
    <property type="entry name" value="FAS1_domain"/>
</dbReference>
<dbReference type="PROSITE" id="PS50213">
    <property type="entry name" value="FAS1"/>
    <property type="match status" value="1"/>
</dbReference>
<dbReference type="Pfam" id="PF02469">
    <property type="entry name" value="Fasciclin"/>
    <property type="match status" value="1"/>
</dbReference>
<dbReference type="AlphaFoldDB" id="A0AAW0BZ69"/>
<sequence length="258" mass="28601">MATDIVSNIDPYKALVAAVGIFVVSRVVNYVKSLQALLSSPHYTKVYEYGRRLSNEKSDKLVQKTINFDEIGKEGGAFGDVDKWDVLFDTLHEIAPTAREIRPRFWTMVLRDLAKQRYVVTFSSISSFLTNSPLPTRSGGFVMKVAPVTQQDMRFLLRLSLLLVTALLAAAGKDFSKLRDGRKQHGLTSFADLNIAETQAGKMILSQLSKGTNFSIFAPTNAALSKLSSNTTMDTELVAILVSYHITQGNYYYSDSHG</sequence>
<name>A0AAW0BZ69_9AGAR</name>